<dbReference type="Pfam" id="PF11710">
    <property type="entry name" value="Git3"/>
    <property type="match status" value="1"/>
</dbReference>
<dbReference type="SUPFAM" id="SSF81321">
    <property type="entry name" value="Family A G protein-coupled receptor-like"/>
    <property type="match status" value="1"/>
</dbReference>
<feature type="transmembrane region" description="Helical" evidence="5">
    <location>
        <begin position="84"/>
        <end position="105"/>
    </location>
</feature>
<feature type="transmembrane region" description="Helical" evidence="5">
    <location>
        <begin position="42"/>
        <end position="64"/>
    </location>
</feature>
<dbReference type="Gene3D" id="1.20.1070.10">
    <property type="entry name" value="Rhodopsin 7-helix transmembrane proteins"/>
    <property type="match status" value="1"/>
</dbReference>
<proteinExistence type="predicted"/>
<feature type="transmembrane region" description="Helical" evidence="5">
    <location>
        <begin position="161"/>
        <end position="182"/>
    </location>
</feature>
<dbReference type="CDD" id="cd00637">
    <property type="entry name" value="7tm_classA_rhodopsin-like"/>
    <property type="match status" value="1"/>
</dbReference>
<dbReference type="PROSITE" id="PS50262">
    <property type="entry name" value="G_PROTEIN_RECEP_F1_2"/>
    <property type="match status" value="1"/>
</dbReference>
<dbReference type="PANTHER" id="PTHR23112:SF37">
    <property type="entry name" value="G PROTEIN-COUPLED RECEPTOR GPR1"/>
    <property type="match status" value="1"/>
</dbReference>
<dbReference type="InterPro" id="IPR023041">
    <property type="entry name" value="Glucose_rcpt_Git3-like_N"/>
</dbReference>
<keyword evidence="3 5" id="KW-1133">Transmembrane helix</keyword>
<accession>A0A5C3LUD4</accession>
<dbReference type="OrthoDB" id="2908662at2759"/>
<evidence type="ECO:0000256" key="4">
    <source>
        <dbReference type="ARBA" id="ARBA00023136"/>
    </source>
</evidence>
<comment type="subcellular location">
    <subcellularLocation>
        <location evidence="1">Membrane</location>
        <topology evidence="1">Multi-pass membrane protein</topology>
    </subcellularLocation>
</comment>
<evidence type="ECO:0000256" key="2">
    <source>
        <dbReference type="ARBA" id="ARBA00022692"/>
    </source>
</evidence>
<gene>
    <name evidence="7" type="ORF">BDQ12DRAFT_668092</name>
</gene>
<evidence type="ECO:0000256" key="3">
    <source>
        <dbReference type="ARBA" id="ARBA00022989"/>
    </source>
</evidence>
<evidence type="ECO:0000313" key="7">
    <source>
        <dbReference type="EMBL" id="TFK36167.1"/>
    </source>
</evidence>
<keyword evidence="2 5" id="KW-0812">Transmembrane</keyword>
<evidence type="ECO:0000313" key="8">
    <source>
        <dbReference type="Proteomes" id="UP000308652"/>
    </source>
</evidence>
<dbReference type="AlphaFoldDB" id="A0A5C3LUD4"/>
<dbReference type="EMBL" id="ML213616">
    <property type="protein sequence ID" value="TFK36167.1"/>
    <property type="molecule type" value="Genomic_DNA"/>
</dbReference>
<dbReference type="PANTHER" id="PTHR23112">
    <property type="entry name" value="G PROTEIN-COUPLED RECEPTOR 157-RELATED"/>
    <property type="match status" value="1"/>
</dbReference>
<feature type="transmembrane region" description="Helical" evidence="5">
    <location>
        <begin position="6"/>
        <end position="30"/>
    </location>
</feature>
<dbReference type="InterPro" id="IPR017452">
    <property type="entry name" value="GPCR_Rhodpsn_7TM"/>
</dbReference>
<evidence type="ECO:0000256" key="5">
    <source>
        <dbReference type="SAM" id="Phobius"/>
    </source>
</evidence>
<dbReference type="GO" id="GO:0004930">
    <property type="term" value="F:G protein-coupled receptor activity"/>
    <property type="evidence" value="ECO:0007669"/>
    <property type="project" value="TreeGrafter"/>
</dbReference>
<feature type="transmembrane region" description="Helical" evidence="5">
    <location>
        <begin position="266"/>
        <end position="285"/>
    </location>
</feature>
<organism evidence="7 8">
    <name type="scientific">Crucibulum laeve</name>
    <dbReference type="NCBI Taxonomy" id="68775"/>
    <lineage>
        <taxon>Eukaryota</taxon>
        <taxon>Fungi</taxon>
        <taxon>Dikarya</taxon>
        <taxon>Basidiomycota</taxon>
        <taxon>Agaricomycotina</taxon>
        <taxon>Agaricomycetes</taxon>
        <taxon>Agaricomycetidae</taxon>
        <taxon>Agaricales</taxon>
        <taxon>Agaricineae</taxon>
        <taxon>Nidulariaceae</taxon>
        <taxon>Crucibulum</taxon>
    </lineage>
</organism>
<dbReference type="GO" id="GO:0005886">
    <property type="term" value="C:plasma membrane"/>
    <property type="evidence" value="ECO:0007669"/>
    <property type="project" value="TreeGrafter"/>
</dbReference>
<feature type="transmembrane region" description="Helical" evidence="5">
    <location>
        <begin position="117"/>
        <end position="141"/>
    </location>
</feature>
<dbReference type="GO" id="GO:0007189">
    <property type="term" value="P:adenylate cyclase-activating G protein-coupled receptor signaling pathway"/>
    <property type="evidence" value="ECO:0007669"/>
    <property type="project" value="TreeGrafter"/>
</dbReference>
<keyword evidence="8" id="KW-1185">Reference proteome</keyword>
<evidence type="ECO:0000259" key="6">
    <source>
        <dbReference type="PROSITE" id="PS50262"/>
    </source>
</evidence>
<name>A0A5C3LUD4_9AGAR</name>
<reference evidence="7 8" key="1">
    <citation type="journal article" date="2019" name="Nat. Ecol. Evol.">
        <title>Megaphylogeny resolves global patterns of mushroom evolution.</title>
        <authorList>
            <person name="Varga T."/>
            <person name="Krizsan K."/>
            <person name="Foldi C."/>
            <person name="Dima B."/>
            <person name="Sanchez-Garcia M."/>
            <person name="Sanchez-Ramirez S."/>
            <person name="Szollosi G.J."/>
            <person name="Szarkandi J.G."/>
            <person name="Papp V."/>
            <person name="Albert L."/>
            <person name="Andreopoulos W."/>
            <person name="Angelini C."/>
            <person name="Antonin V."/>
            <person name="Barry K.W."/>
            <person name="Bougher N.L."/>
            <person name="Buchanan P."/>
            <person name="Buyck B."/>
            <person name="Bense V."/>
            <person name="Catcheside P."/>
            <person name="Chovatia M."/>
            <person name="Cooper J."/>
            <person name="Damon W."/>
            <person name="Desjardin D."/>
            <person name="Finy P."/>
            <person name="Geml J."/>
            <person name="Haridas S."/>
            <person name="Hughes K."/>
            <person name="Justo A."/>
            <person name="Karasinski D."/>
            <person name="Kautmanova I."/>
            <person name="Kiss B."/>
            <person name="Kocsube S."/>
            <person name="Kotiranta H."/>
            <person name="LaButti K.M."/>
            <person name="Lechner B.E."/>
            <person name="Liimatainen K."/>
            <person name="Lipzen A."/>
            <person name="Lukacs Z."/>
            <person name="Mihaltcheva S."/>
            <person name="Morgado L.N."/>
            <person name="Niskanen T."/>
            <person name="Noordeloos M.E."/>
            <person name="Ohm R.A."/>
            <person name="Ortiz-Santana B."/>
            <person name="Ovrebo C."/>
            <person name="Racz N."/>
            <person name="Riley R."/>
            <person name="Savchenko A."/>
            <person name="Shiryaev A."/>
            <person name="Soop K."/>
            <person name="Spirin V."/>
            <person name="Szebenyi C."/>
            <person name="Tomsovsky M."/>
            <person name="Tulloss R.E."/>
            <person name="Uehling J."/>
            <person name="Grigoriev I.V."/>
            <person name="Vagvolgyi C."/>
            <person name="Papp T."/>
            <person name="Martin F.M."/>
            <person name="Miettinen O."/>
            <person name="Hibbett D.S."/>
            <person name="Nagy L.G."/>
        </authorList>
    </citation>
    <scope>NUCLEOTIDE SEQUENCE [LARGE SCALE GENOMIC DNA]</scope>
    <source>
        <strain evidence="7 8">CBS 166.37</strain>
    </source>
</reference>
<keyword evidence="4 5" id="KW-0472">Membrane</keyword>
<feature type="domain" description="G-protein coupled receptors family 1 profile" evidence="6">
    <location>
        <begin position="19"/>
        <end position="138"/>
    </location>
</feature>
<evidence type="ECO:0000256" key="1">
    <source>
        <dbReference type="ARBA" id="ARBA00004141"/>
    </source>
</evidence>
<dbReference type="Proteomes" id="UP000308652">
    <property type="component" value="Unassembled WGS sequence"/>
</dbReference>
<protein>
    <recommendedName>
        <fullName evidence="6">G-protein coupled receptors family 1 profile domain-containing protein</fullName>
    </recommendedName>
</protein>
<sequence>MTSLIVSLNLAGCLLSFIGAGFVIICYLLLPMKRHFRHVLILNLAVADCLNALDMTISGFYLVPGKIELKAGPACTANGFIAQLTVQATDCSIFTIAVITVYTITRSRNLNPLKSRWTWTTILLVTAGTWILPLVTSFLALGKNWCWLVEDPSWVRYALTHGWRLVFILVEIILYTYLHLYLRNHYQQLSAIIASQGTAHITIDVNVAARFAPIINPVSQTPQPSIGSAEKLKISWKKIFSRHQTDPSNNTGLEKHHPRHKSIQKVLLLNAYPLGYIILWIPGIANRLVEASGHSSKITQTLQASTQFVGLANALTYGWNEGIAQQLKDKYGWKPRK</sequence>